<feature type="non-terminal residue" evidence="1">
    <location>
        <position position="43"/>
    </location>
</feature>
<dbReference type="AlphaFoldDB" id="A0A7C0Y263"/>
<organism evidence="1">
    <name type="scientific">Thermococcus litoralis</name>
    <dbReference type="NCBI Taxonomy" id="2265"/>
    <lineage>
        <taxon>Archaea</taxon>
        <taxon>Methanobacteriati</taxon>
        <taxon>Methanobacteriota</taxon>
        <taxon>Thermococci</taxon>
        <taxon>Thermococcales</taxon>
        <taxon>Thermococcaceae</taxon>
        <taxon>Thermococcus</taxon>
    </lineage>
</organism>
<dbReference type="EMBL" id="DQYG01000161">
    <property type="protein sequence ID" value="HDD31721.1"/>
    <property type="molecule type" value="Genomic_DNA"/>
</dbReference>
<name>A0A7C0Y263_THELI</name>
<dbReference type="Proteomes" id="UP000886210">
    <property type="component" value="Unassembled WGS sequence"/>
</dbReference>
<protein>
    <submittedName>
        <fullName evidence="1">Glutaredoxin</fullName>
    </submittedName>
</protein>
<gene>
    <name evidence="1" type="ORF">ENF72_03780</name>
</gene>
<reference evidence="1" key="1">
    <citation type="journal article" date="2020" name="mSystems">
        <title>Genome- and Community-Level Interaction Insights into Carbon Utilization and Element Cycling Functions of Hydrothermarchaeota in Hydrothermal Sediment.</title>
        <authorList>
            <person name="Zhou Z."/>
            <person name="Liu Y."/>
            <person name="Xu W."/>
            <person name="Pan J."/>
            <person name="Luo Z.H."/>
            <person name="Li M."/>
        </authorList>
    </citation>
    <scope>NUCLEOTIDE SEQUENCE [LARGE SCALE GENOMIC DNA]</scope>
    <source>
        <strain evidence="1">HyVt-151</strain>
    </source>
</reference>
<proteinExistence type="predicted"/>
<accession>A0A7C0Y263</accession>
<evidence type="ECO:0000313" key="1">
    <source>
        <dbReference type="EMBL" id="HDD31721.1"/>
    </source>
</evidence>
<sequence length="43" mass="4928">MDELEMIRRKKVLELMKKAGIIESKPKKPKALIKVITSLGCPY</sequence>
<comment type="caution">
    <text evidence="1">The sequence shown here is derived from an EMBL/GenBank/DDBJ whole genome shotgun (WGS) entry which is preliminary data.</text>
</comment>